<dbReference type="SMART" id="SM00901">
    <property type="entry name" value="FRG"/>
    <property type="match status" value="1"/>
</dbReference>
<name>A0A829H3Z5_LACPA</name>
<reference evidence="2 3" key="1">
    <citation type="journal article" date="2013" name="PLoS ONE">
        <title>Lactobacillus paracasei comparative genomics: towards species pan-genome definition and exploitation of diversity.</title>
        <authorList>
            <person name="Smokvina T."/>
            <person name="Wels M."/>
            <person name="Polka J."/>
            <person name="Chervaux C."/>
            <person name="Brisse S."/>
            <person name="Boekhorst J."/>
            <person name="van Hylckama Vlieg J.E."/>
            <person name="Siezen R.J."/>
        </authorList>
    </citation>
    <scope>NUCLEOTIDE SEQUENCE [LARGE SCALE GENOMIC DNA]</scope>
    <source>
        <strain evidence="2 3">Lpp41</strain>
    </source>
</reference>
<dbReference type="Proteomes" id="UP000014244">
    <property type="component" value="Unassembled WGS sequence"/>
</dbReference>
<accession>A0A829H3Z5</accession>
<dbReference type="AlphaFoldDB" id="A0A829H3Z5"/>
<comment type="caution">
    <text evidence="2">The sequence shown here is derived from an EMBL/GenBank/DDBJ whole genome shotgun (WGS) entry which is preliminary data.</text>
</comment>
<dbReference type="Pfam" id="PF08867">
    <property type="entry name" value="FRG"/>
    <property type="match status" value="1"/>
</dbReference>
<proteinExistence type="predicted"/>
<gene>
    <name evidence="2" type="ORF">Lpp41_16585</name>
</gene>
<protein>
    <recommendedName>
        <fullName evidence="1">FRG domain-containing protein</fullName>
    </recommendedName>
</protein>
<sequence length="363" mass="41220">MEELLTESYIKKMIKLPPGNAVLDGIHQTKQMLFFRGQSCSHGKSDLSASLYRNSKAEESLIHEYITRFSKEFLAMRNNGERLAQMQHNGLDTRLLDVTSNALVALYFAVADPENTDDGIVWTFSTNMIGSGKNDGSREEQCKSQYLQLKYYDSDLLEVLSTLCTLKESFKKLLWKDIKEFKKTLGISNNHKMQSAVNEYFKSLSNGWGTASGNDCIKQHLVSDSGLSEKEAEALIKAHRELNESPAARELYQKIGNDIGSFDKIINFTDLETPFVFDPPVSNERIRAQSGYFIFEPFFDAKNAEEVGEKMKEALKEVCVSVPIKSSDKKQLRNELDQLYAINRQTMFPDVFAGAQYINDCER</sequence>
<evidence type="ECO:0000313" key="2">
    <source>
        <dbReference type="EMBL" id="EPC69832.1"/>
    </source>
</evidence>
<feature type="domain" description="FRG" evidence="1">
    <location>
        <begin position="29"/>
        <end position="122"/>
    </location>
</feature>
<dbReference type="InterPro" id="IPR014966">
    <property type="entry name" value="FRG-dom"/>
</dbReference>
<dbReference type="EMBL" id="ANKE01000801">
    <property type="protein sequence ID" value="EPC69832.1"/>
    <property type="molecule type" value="Genomic_DNA"/>
</dbReference>
<organism evidence="2 3">
    <name type="scientific">Lacticaseibacillus paracasei subsp. paracasei Lpp41</name>
    <dbReference type="NCBI Taxonomy" id="1256208"/>
    <lineage>
        <taxon>Bacteria</taxon>
        <taxon>Bacillati</taxon>
        <taxon>Bacillota</taxon>
        <taxon>Bacilli</taxon>
        <taxon>Lactobacillales</taxon>
        <taxon>Lactobacillaceae</taxon>
        <taxon>Lacticaseibacillus</taxon>
    </lineage>
</organism>
<evidence type="ECO:0000259" key="1">
    <source>
        <dbReference type="SMART" id="SM00901"/>
    </source>
</evidence>
<evidence type="ECO:0000313" key="3">
    <source>
        <dbReference type="Proteomes" id="UP000014244"/>
    </source>
</evidence>